<sequence>MCGNKTDQCPLCHKYVRRAIFAYHYENKCADPGTDSTNDHDYRETELFRYSYRYGWQENCLRNPTNIRTNQQHSINNSFYPDLNQLHIVNNSDYNGALIPCEYCQQGIEWDDYDRHIKLCQEDAHRKLVQKSQHGHWSPVTAISHSIQKIKCMFCSTSMSSNGISSHQAGSTRVRPCMFCGKELQESALADHLLICGNKTDECPRCRKFVRRAVFAYHYENACVDPDELENETSAASNQRSISEHIPAISSALQQSKVIIRCQFCRQQCEKVEQEMHENNCLRSPGNIRAKQQQSRIYPTTNSPPDHVDPSNQSTEIPCEFCRQLIQLEHYQLHTTECSQQYAEQQHNESSTDNRNVATVKMHYFPKHREDLTNQLDAVGMKRDLFRQALTDTQEDLQKHGYMKEISRWENESIEKIRQVAADTRQTLSQHLLEHHTRLDDKLHKLTDKIKQSQEENDFFEMDLDYWNRELDELKEQLLNVPNIMIQKDNTPFIAKISVMTPGKLTD</sequence>
<dbReference type="PANTHER" id="PTHR16295">
    <property type="entry name" value="TRAF-TYPE ZINC FINGER PROTEIN-RELATED"/>
    <property type="match status" value="1"/>
</dbReference>
<dbReference type="InterPro" id="IPR013083">
    <property type="entry name" value="Znf_RING/FYVE/PHD"/>
</dbReference>
<dbReference type="InterPro" id="IPR051986">
    <property type="entry name" value="Innate_Immune_Apopt_Reg"/>
</dbReference>
<dbReference type="GO" id="GO:0005739">
    <property type="term" value="C:mitochondrion"/>
    <property type="evidence" value="ECO:0007669"/>
    <property type="project" value="TreeGrafter"/>
</dbReference>
<dbReference type="Gene3D" id="3.30.40.10">
    <property type="entry name" value="Zinc/RING finger domain, C3HC4 (zinc finger)"/>
    <property type="match status" value="1"/>
</dbReference>
<evidence type="ECO:0000256" key="2">
    <source>
        <dbReference type="SAM" id="MobiDB-lite"/>
    </source>
</evidence>
<name>A0A813TJ90_ADIRI</name>
<gene>
    <name evidence="3" type="ORF">XAT740_LOCUS3539</name>
</gene>
<dbReference type="AlphaFoldDB" id="A0A813TJ90"/>
<keyword evidence="4" id="KW-1185">Reference proteome</keyword>
<protein>
    <submittedName>
        <fullName evidence="3">Uncharacterized protein</fullName>
    </submittedName>
</protein>
<dbReference type="PANTHER" id="PTHR16295:SF10">
    <property type="entry name" value="EXPRESSED PROTEIN"/>
    <property type="match status" value="1"/>
</dbReference>
<organism evidence="3 4">
    <name type="scientific">Adineta ricciae</name>
    <name type="common">Rotifer</name>
    <dbReference type="NCBI Taxonomy" id="249248"/>
    <lineage>
        <taxon>Eukaryota</taxon>
        <taxon>Metazoa</taxon>
        <taxon>Spiralia</taxon>
        <taxon>Gnathifera</taxon>
        <taxon>Rotifera</taxon>
        <taxon>Eurotatoria</taxon>
        <taxon>Bdelloidea</taxon>
        <taxon>Adinetida</taxon>
        <taxon>Adinetidae</taxon>
        <taxon>Adineta</taxon>
    </lineage>
</organism>
<feature type="coiled-coil region" evidence="1">
    <location>
        <begin position="436"/>
        <end position="477"/>
    </location>
</feature>
<feature type="region of interest" description="Disordered" evidence="2">
    <location>
        <begin position="292"/>
        <end position="314"/>
    </location>
</feature>
<evidence type="ECO:0000256" key="1">
    <source>
        <dbReference type="SAM" id="Coils"/>
    </source>
</evidence>
<dbReference type="Proteomes" id="UP000663828">
    <property type="component" value="Unassembled WGS sequence"/>
</dbReference>
<accession>A0A813TJ90</accession>
<evidence type="ECO:0000313" key="3">
    <source>
        <dbReference type="EMBL" id="CAF0812528.1"/>
    </source>
</evidence>
<evidence type="ECO:0000313" key="4">
    <source>
        <dbReference type="Proteomes" id="UP000663828"/>
    </source>
</evidence>
<proteinExistence type="predicted"/>
<comment type="caution">
    <text evidence="3">The sequence shown here is derived from an EMBL/GenBank/DDBJ whole genome shotgun (WGS) entry which is preliminary data.</text>
</comment>
<reference evidence="3" key="1">
    <citation type="submission" date="2021-02" db="EMBL/GenBank/DDBJ databases">
        <authorList>
            <person name="Nowell W R."/>
        </authorList>
    </citation>
    <scope>NUCLEOTIDE SEQUENCE</scope>
</reference>
<dbReference type="EMBL" id="CAJNOR010000136">
    <property type="protein sequence ID" value="CAF0812528.1"/>
    <property type="molecule type" value="Genomic_DNA"/>
</dbReference>
<keyword evidence="1" id="KW-0175">Coiled coil</keyword>